<accession>A0A841DU70</accession>
<feature type="transmembrane region" description="Helical" evidence="1">
    <location>
        <begin position="164"/>
        <end position="182"/>
    </location>
</feature>
<keyword evidence="1" id="KW-0472">Membrane</keyword>
<name>A0A841DU70_9ACTN</name>
<dbReference type="InterPro" id="IPR010390">
    <property type="entry name" value="ABC-2_transporter-like"/>
</dbReference>
<dbReference type="AlphaFoldDB" id="A0A841DU70"/>
<keyword evidence="1" id="KW-1133">Transmembrane helix</keyword>
<dbReference type="PANTHER" id="PTHR36833">
    <property type="entry name" value="SLR0610 PROTEIN-RELATED"/>
    <property type="match status" value="1"/>
</dbReference>
<keyword evidence="3" id="KW-1185">Reference proteome</keyword>
<dbReference type="Proteomes" id="UP000558997">
    <property type="component" value="Unassembled WGS sequence"/>
</dbReference>
<evidence type="ECO:0000256" key="1">
    <source>
        <dbReference type="SAM" id="Phobius"/>
    </source>
</evidence>
<reference evidence="2 3" key="1">
    <citation type="submission" date="2020-08" db="EMBL/GenBank/DDBJ databases">
        <title>Sequencing the genomes of 1000 actinobacteria strains.</title>
        <authorList>
            <person name="Klenk H.-P."/>
        </authorList>
    </citation>
    <scope>NUCLEOTIDE SEQUENCE [LARGE SCALE GENOMIC DNA]</scope>
    <source>
        <strain evidence="2 3">DSM 17294</strain>
    </source>
</reference>
<feature type="transmembrane region" description="Helical" evidence="1">
    <location>
        <begin position="188"/>
        <end position="206"/>
    </location>
</feature>
<evidence type="ECO:0000313" key="2">
    <source>
        <dbReference type="EMBL" id="MBB5982142.1"/>
    </source>
</evidence>
<feature type="transmembrane region" description="Helical" evidence="1">
    <location>
        <begin position="213"/>
        <end position="233"/>
    </location>
</feature>
<sequence>MSTWAEEREPLDSGWGHKQLRHLRLWRRFFAQAVVRETHYRAHFLTTLLVGLVQLGLGIVPTLLLFGFTQEVHGWSRAEVIALVGVFQIVTGLMATFVAPNLNRMTTYLTEGELDVVLLRPVSSQFYLTLRWINVAELTNVASGIAVLAIGLVQSRLTPGPVQVVQAVVLAACGLVLLTAVWSAMSFLAFWLQSVNPIGFVFLSLVEAGRYPLVFFPVAVRTFLTFAFPVAFATTFPVRALAGDLGWRTVGVGVALTLVALTLVRLLWRRGLLTYSSASS</sequence>
<dbReference type="PANTHER" id="PTHR36833:SF2">
    <property type="entry name" value="SLR0610 PROTEIN"/>
    <property type="match status" value="1"/>
</dbReference>
<comment type="caution">
    <text evidence="2">The sequence shown here is derived from an EMBL/GenBank/DDBJ whole genome shotgun (WGS) entry which is preliminary data.</text>
</comment>
<proteinExistence type="predicted"/>
<protein>
    <submittedName>
        <fullName evidence="2">ABC-2 type transport system permease protein</fullName>
    </submittedName>
</protein>
<dbReference type="EMBL" id="JACHNF010000001">
    <property type="protein sequence ID" value="MBB5982142.1"/>
    <property type="molecule type" value="Genomic_DNA"/>
</dbReference>
<keyword evidence="1" id="KW-0812">Transmembrane</keyword>
<evidence type="ECO:0000313" key="3">
    <source>
        <dbReference type="Proteomes" id="UP000558997"/>
    </source>
</evidence>
<feature type="transmembrane region" description="Helical" evidence="1">
    <location>
        <begin position="80"/>
        <end position="99"/>
    </location>
</feature>
<dbReference type="Pfam" id="PF06182">
    <property type="entry name" value="ABC2_membrane_6"/>
    <property type="match status" value="1"/>
</dbReference>
<dbReference type="RefSeq" id="WP_184839159.1">
    <property type="nucleotide sequence ID" value="NZ_BAAAVN010000008.1"/>
</dbReference>
<gene>
    <name evidence="2" type="ORF">HDA44_005483</name>
</gene>
<feature type="transmembrane region" description="Helical" evidence="1">
    <location>
        <begin position="245"/>
        <end position="268"/>
    </location>
</feature>
<organism evidence="2 3">
    <name type="scientific">Kribbella solani</name>
    <dbReference type="NCBI Taxonomy" id="236067"/>
    <lineage>
        <taxon>Bacteria</taxon>
        <taxon>Bacillati</taxon>
        <taxon>Actinomycetota</taxon>
        <taxon>Actinomycetes</taxon>
        <taxon>Propionibacteriales</taxon>
        <taxon>Kribbellaceae</taxon>
        <taxon>Kribbella</taxon>
    </lineage>
</organism>
<feature type="transmembrane region" description="Helical" evidence="1">
    <location>
        <begin position="132"/>
        <end position="152"/>
    </location>
</feature>
<feature type="transmembrane region" description="Helical" evidence="1">
    <location>
        <begin position="44"/>
        <end position="68"/>
    </location>
</feature>